<dbReference type="AlphaFoldDB" id="A0A699HWS1"/>
<evidence type="ECO:0008006" key="3">
    <source>
        <dbReference type="Google" id="ProtNLM"/>
    </source>
</evidence>
<organism evidence="2">
    <name type="scientific">Tanacetum cinerariifolium</name>
    <name type="common">Dalmatian daisy</name>
    <name type="synonym">Chrysanthemum cinerariifolium</name>
    <dbReference type="NCBI Taxonomy" id="118510"/>
    <lineage>
        <taxon>Eukaryota</taxon>
        <taxon>Viridiplantae</taxon>
        <taxon>Streptophyta</taxon>
        <taxon>Embryophyta</taxon>
        <taxon>Tracheophyta</taxon>
        <taxon>Spermatophyta</taxon>
        <taxon>Magnoliopsida</taxon>
        <taxon>eudicotyledons</taxon>
        <taxon>Gunneridae</taxon>
        <taxon>Pentapetalae</taxon>
        <taxon>asterids</taxon>
        <taxon>campanulids</taxon>
        <taxon>Asterales</taxon>
        <taxon>Asteraceae</taxon>
        <taxon>Asteroideae</taxon>
        <taxon>Anthemideae</taxon>
        <taxon>Anthemidinae</taxon>
        <taxon>Tanacetum</taxon>
    </lineage>
</organism>
<dbReference type="EMBL" id="BKCJ010214651">
    <property type="protein sequence ID" value="GEY83945.1"/>
    <property type="molecule type" value="Genomic_DNA"/>
</dbReference>
<feature type="compositionally biased region" description="Polar residues" evidence="1">
    <location>
        <begin position="197"/>
        <end position="209"/>
    </location>
</feature>
<feature type="compositionally biased region" description="Polar residues" evidence="1">
    <location>
        <begin position="598"/>
        <end position="623"/>
    </location>
</feature>
<comment type="caution">
    <text evidence="2">The sequence shown here is derived from an EMBL/GenBank/DDBJ whole genome shotgun (WGS) entry which is preliminary data.</text>
</comment>
<sequence>MYAASLKKSKNYKAQPYQYASPFKQILKAKAKPFPPCTHCGFNDHILDDYRNYPKCGIYKSYDHFTLRHNRVIHIQGGVFNTRRHQVEETYHVTFDESMEAIRLDSDVSYYVIPLGRSLTELTQENLVPEVIALNEPDIPLTKDNEGPPDLINTKGTYEQNVQNEQITTQPIEGPSENNTKISVSINESSFPDGPQSHISNQASTSSHPAPQDRWSKDQHIELVNIIGDPGEGMLTRSMDAKLTDASAIECLFADFLSEIKPKSSSVKTPMVPPNNLGPDLAGKPVNETSYREMIGSLVKITLGACQILGGKLVCWSAKKQRSVAMSLVEAEYVDVVGCCLSTNCPCLQANLQVLDELPTKNDLYKISPNPLPKLPRGVWCMAIAYDPNPSTNENKPRPLKEFLIKFTVMNGKKPLTLNFNTFTVSTGLDYNNGAYVAHASPRVVKAELAKIVMNLSYLDKTSVLKNSFLVAWRIMLPFVIQVLSRNYSSTEHVNSIQQLITYSLITGIKVDIGEIIYSDLVTKLLNKSRLRYVSYGHEASKALSKKRKQPKLKKTPSETKRNIQLASMGLPSTLDERTRKSQPFPKGTTTDPKDSFGNDQPANKRLPSTTSNKGMAKTTSRSKGPLRDKDSGGNKQPTDMEPINPTVADPLGTESDEEEVFEAGEYIDEDTQVDTEVHPDLKKFNNILPLIERQLVKYLMKVSSVLFNRLTEAHIARGDLLNALNEVTDVGNKMHKAFPLPGESSHWQYKFPLPVG</sequence>
<feature type="compositionally biased region" description="Basic residues" evidence="1">
    <location>
        <begin position="544"/>
        <end position="555"/>
    </location>
</feature>
<evidence type="ECO:0000313" key="2">
    <source>
        <dbReference type="EMBL" id="GEY83945.1"/>
    </source>
</evidence>
<name>A0A699HWS1_TANCI</name>
<protein>
    <recommendedName>
        <fullName evidence="3">Retrovirus-related Pol polyprotein from transposon TNT 1-94</fullName>
    </recommendedName>
</protein>
<accession>A0A699HWS1</accession>
<feature type="non-terminal residue" evidence="2">
    <location>
        <position position="757"/>
    </location>
</feature>
<evidence type="ECO:0000256" key="1">
    <source>
        <dbReference type="SAM" id="MobiDB-lite"/>
    </source>
</evidence>
<feature type="region of interest" description="Disordered" evidence="1">
    <location>
        <begin position="264"/>
        <end position="283"/>
    </location>
</feature>
<gene>
    <name evidence="2" type="ORF">Tci_455919</name>
</gene>
<feature type="region of interest" description="Disordered" evidence="1">
    <location>
        <begin position="542"/>
        <end position="653"/>
    </location>
</feature>
<reference evidence="2" key="1">
    <citation type="journal article" date="2019" name="Sci. Rep.">
        <title>Draft genome of Tanacetum cinerariifolium, the natural source of mosquito coil.</title>
        <authorList>
            <person name="Yamashiro T."/>
            <person name="Shiraishi A."/>
            <person name="Satake H."/>
            <person name="Nakayama K."/>
        </authorList>
    </citation>
    <scope>NUCLEOTIDE SEQUENCE</scope>
</reference>
<feature type="region of interest" description="Disordered" evidence="1">
    <location>
        <begin position="185"/>
        <end position="214"/>
    </location>
</feature>
<proteinExistence type="predicted"/>